<dbReference type="InterPro" id="IPR003293">
    <property type="entry name" value="Nudix_hydrolase6-like"/>
</dbReference>
<keyword evidence="7" id="KW-1185">Reference proteome</keyword>
<keyword evidence="2" id="KW-0479">Metal-binding</keyword>
<evidence type="ECO:0000256" key="2">
    <source>
        <dbReference type="ARBA" id="ARBA00022723"/>
    </source>
</evidence>
<dbReference type="FunFam" id="3.90.79.10:FF:000015">
    <property type="entry name" value="Nudix hydrolase 8"/>
    <property type="match status" value="1"/>
</dbReference>
<reference evidence="6 7" key="1">
    <citation type="submission" date="2024-01" db="EMBL/GenBank/DDBJ databases">
        <title>Genome assemblies of Stephania.</title>
        <authorList>
            <person name="Yang L."/>
        </authorList>
    </citation>
    <scope>NUCLEOTIDE SEQUENCE [LARGE SCALE GENOMIC DNA]</scope>
    <source>
        <strain evidence="6">JXDWG</strain>
        <tissue evidence="6">Leaf</tissue>
    </source>
</reference>
<gene>
    <name evidence="6" type="ORF">Scep_013508</name>
</gene>
<evidence type="ECO:0000259" key="5">
    <source>
        <dbReference type="PROSITE" id="PS51462"/>
    </source>
</evidence>
<comment type="similarity">
    <text evidence="1 4">Belongs to the Nudix hydrolase family.</text>
</comment>
<dbReference type="InterPro" id="IPR020084">
    <property type="entry name" value="NUDIX_hydrolase_CS"/>
</dbReference>
<dbReference type="SUPFAM" id="SSF55811">
    <property type="entry name" value="Nudix"/>
    <property type="match status" value="1"/>
</dbReference>
<dbReference type="GO" id="GO:0046872">
    <property type="term" value="F:metal ion binding"/>
    <property type="evidence" value="ECO:0007669"/>
    <property type="project" value="UniProtKB-KW"/>
</dbReference>
<accession>A0AAP0JJ95</accession>
<dbReference type="GO" id="GO:0051287">
    <property type="term" value="F:NAD binding"/>
    <property type="evidence" value="ECO:0007669"/>
    <property type="project" value="TreeGrafter"/>
</dbReference>
<dbReference type="GO" id="GO:0035529">
    <property type="term" value="F:NADH pyrophosphatase activity"/>
    <property type="evidence" value="ECO:0007669"/>
    <property type="project" value="TreeGrafter"/>
</dbReference>
<dbReference type="CDD" id="cd04670">
    <property type="entry name" value="NUDIX_ASFGF2_Nudt6"/>
    <property type="match status" value="1"/>
</dbReference>
<evidence type="ECO:0000313" key="6">
    <source>
        <dbReference type="EMBL" id="KAK9133980.1"/>
    </source>
</evidence>
<dbReference type="PROSITE" id="PS51462">
    <property type="entry name" value="NUDIX"/>
    <property type="match status" value="1"/>
</dbReference>
<dbReference type="Gene3D" id="3.90.79.10">
    <property type="entry name" value="Nucleoside Triphosphate Pyrophosphohydrolase"/>
    <property type="match status" value="1"/>
</dbReference>
<dbReference type="AlphaFoldDB" id="A0AAP0JJ95"/>
<dbReference type="EMBL" id="JBBNAG010000005">
    <property type="protein sequence ID" value="KAK9133980.1"/>
    <property type="molecule type" value="Genomic_DNA"/>
</dbReference>
<protein>
    <recommendedName>
        <fullName evidence="5">Nudix hydrolase domain-containing protein</fullName>
    </recommendedName>
</protein>
<dbReference type="InterPro" id="IPR020476">
    <property type="entry name" value="Nudix_hydrolase"/>
</dbReference>
<dbReference type="PRINTS" id="PR01356">
    <property type="entry name" value="GFGPROTEIN"/>
</dbReference>
<sequence>MITAPIRASLLCFNPYNKCFSSVSSIQRFSFFSRAKSTALATGSAGLKLCFGDLCSNSQISGGVKVGAEFQFDRRSMSISSSNPSPVADQLLMENGVQPTELLIAVNDEYGGVIIEMEEPMDSEVFRSSLSASLSQWRKEGKRGVWIKLPIEHANLVEPAVKEGFWYHHAEPKYLMLVHWLPKTENTLPANASHRVGICAFVMNDEREVLVVQENAGKFKGTGVWKFPTGVIEQGEDVSLGAVREVKEETGIDTEFVEVLAFRQNHKSFFEKSDLFFVCMLRPLSFDIQKQESEIEDAKWMPVDEFTAQPFWQREGLPKHIVDVCLAKMDKGYAGFAPTPTITSSSNQSSYMYMNCQCLNQPSSSRI</sequence>
<dbReference type="PANTHER" id="PTHR13994">
    <property type="entry name" value="NUDIX HYDROLASE RELATED"/>
    <property type="match status" value="1"/>
</dbReference>
<dbReference type="Proteomes" id="UP001419268">
    <property type="component" value="Unassembled WGS sequence"/>
</dbReference>
<dbReference type="PROSITE" id="PS00893">
    <property type="entry name" value="NUDIX_BOX"/>
    <property type="match status" value="1"/>
</dbReference>
<dbReference type="InterPro" id="IPR040618">
    <property type="entry name" value="Pre-Nudix"/>
</dbReference>
<organism evidence="6 7">
    <name type="scientific">Stephania cephalantha</name>
    <dbReference type="NCBI Taxonomy" id="152367"/>
    <lineage>
        <taxon>Eukaryota</taxon>
        <taxon>Viridiplantae</taxon>
        <taxon>Streptophyta</taxon>
        <taxon>Embryophyta</taxon>
        <taxon>Tracheophyta</taxon>
        <taxon>Spermatophyta</taxon>
        <taxon>Magnoliopsida</taxon>
        <taxon>Ranunculales</taxon>
        <taxon>Menispermaceae</taxon>
        <taxon>Menispermoideae</taxon>
        <taxon>Cissampelideae</taxon>
        <taxon>Stephania</taxon>
    </lineage>
</organism>
<dbReference type="Pfam" id="PF18290">
    <property type="entry name" value="Nudix_hydro"/>
    <property type="match status" value="1"/>
</dbReference>
<evidence type="ECO:0000256" key="1">
    <source>
        <dbReference type="ARBA" id="ARBA00005582"/>
    </source>
</evidence>
<evidence type="ECO:0000256" key="4">
    <source>
        <dbReference type="RuleBase" id="RU003476"/>
    </source>
</evidence>
<dbReference type="Pfam" id="PF00293">
    <property type="entry name" value="NUDIX"/>
    <property type="match status" value="1"/>
</dbReference>
<evidence type="ECO:0000256" key="3">
    <source>
        <dbReference type="ARBA" id="ARBA00022801"/>
    </source>
</evidence>
<comment type="caution">
    <text evidence="6">The sequence shown here is derived from an EMBL/GenBank/DDBJ whole genome shotgun (WGS) entry which is preliminary data.</text>
</comment>
<dbReference type="InterPro" id="IPR000086">
    <property type="entry name" value="NUDIX_hydrolase_dom"/>
</dbReference>
<dbReference type="Gene3D" id="3.40.630.30">
    <property type="match status" value="1"/>
</dbReference>
<name>A0AAP0JJ95_9MAGN</name>
<keyword evidence="3 4" id="KW-0378">Hydrolase</keyword>
<feature type="domain" description="Nudix hydrolase" evidence="5">
    <location>
        <begin position="193"/>
        <end position="330"/>
    </location>
</feature>
<proteinExistence type="inferred from homology"/>
<dbReference type="FunFam" id="3.40.630.30:FF:000016">
    <property type="entry name" value="nudix hydrolase 2"/>
    <property type="match status" value="1"/>
</dbReference>
<evidence type="ECO:0000313" key="7">
    <source>
        <dbReference type="Proteomes" id="UP001419268"/>
    </source>
</evidence>
<dbReference type="GO" id="GO:0047631">
    <property type="term" value="F:ADP-ribose diphosphatase activity"/>
    <property type="evidence" value="ECO:0007669"/>
    <property type="project" value="TreeGrafter"/>
</dbReference>
<dbReference type="PANTHER" id="PTHR13994:SF29">
    <property type="entry name" value="NUDIX HYDROLASE 2"/>
    <property type="match status" value="1"/>
</dbReference>
<dbReference type="PRINTS" id="PR00502">
    <property type="entry name" value="NUDIXFAMILY"/>
</dbReference>
<dbReference type="InterPro" id="IPR015797">
    <property type="entry name" value="NUDIX_hydrolase-like_dom_sf"/>
</dbReference>